<evidence type="ECO:0000256" key="10">
    <source>
        <dbReference type="ARBA" id="ARBA00031323"/>
    </source>
</evidence>
<evidence type="ECO:0000256" key="6">
    <source>
        <dbReference type="ARBA" id="ARBA00022603"/>
    </source>
</evidence>
<dbReference type="InterPro" id="IPR029063">
    <property type="entry name" value="SAM-dependent_MTases_sf"/>
</dbReference>
<dbReference type="InterPro" id="IPR000682">
    <property type="entry name" value="PCMT"/>
</dbReference>
<evidence type="ECO:0000313" key="12">
    <source>
        <dbReference type="EMBL" id="WAL67165.1"/>
    </source>
</evidence>
<evidence type="ECO:0000256" key="2">
    <source>
        <dbReference type="ARBA" id="ARBA00005369"/>
    </source>
</evidence>
<evidence type="ECO:0000256" key="7">
    <source>
        <dbReference type="ARBA" id="ARBA00022679"/>
    </source>
</evidence>
<dbReference type="GO" id="GO:0008168">
    <property type="term" value="F:methyltransferase activity"/>
    <property type="evidence" value="ECO:0007669"/>
    <property type="project" value="UniProtKB-KW"/>
</dbReference>
<keyword evidence="6 12" id="KW-0489">Methyltransferase</keyword>
<keyword evidence="8" id="KW-0949">S-adenosyl-L-methionine</keyword>
<dbReference type="SUPFAM" id="SSF53335">
    <property type="entry name" value="S-adenosyl-L-methionine-dependent methyltransferases"/>
    <property type="match status" value="1"/>
</dbReference>
<evidence type="ECO:0000256" key="3">
    <source>
        <dbReference type="ARBA" id="ARBA00011890"/>
    </source>
</evidence>
<evidence type="ECO:0000256" key="11">
    <source>
        <dbReference type="ARBA" id="ARBA00031350"/>
    </source>
</evidence>
<evidence type="ECO:0000256" key="8">
    <source>
        <dbReference type="ARBA" id="ARBA00022691"/>
    </source>
</evidence>
<dbReference type="PANTHER" id="PTHR11579:SF0">
    <property type="entry name" value="PROTEIN-L-ISOASPARTATE(D-ASPARTATE) O-METHYLTRANSFERASE"/>
    <property type="match status" value="1"/>
</dbReference>
<keyword evidence="13" id="KW-1185">Reference proteome</keyword>
<dbReference type="EMBL" id="CP113836">
    <property type="protein sequence ID" value="WAL67165.1"/>
    <property type="molecule type" value="Genomic_DNA"/>
</dbReference>
<dbReference type="Pfam" id="PF01135">
    <property type="entry name" value="PCMT"/>
    <property type="match status" value="1"/>
</dbReference>
<gene>
    <name evidence="12" type="ORF">ORV05_05075</name>
</gene>
<organism evidence="12 13">
    <name type="scientific">Amycolatopsis cynarae</name>
    <dbReference type="NCBI Taxonomy" id="2995223"/>
    <lineage>
        <taxon>Bacteria</taxon>
        <taxon>Bacillati</taxon>
        <taxon>Actinomycetota</taxon>
        <taxon>Actinomycetes</taxon>
        <taxon>Pseudonocardiales</taxon>
        <taxon>Pseudonocardiaceae</taxon>
        <taxon>Amycolatopsis</taxon>
    </lineage>
</organism>
<accession>A0ABY7B4C1</accession>
<dbReference type="Proteomes" id="UP001163203">
    <property type="component" value="Chromosome"/>
</dbReference>
<dbReference type="Gene3D" id="3.40.50.150">
    <property type="entry name" value="Vaccinia Virus protein VP39"/>
    <property type="match status" value="1"/>
</dbReference>
<dbReference type="GO" id="GO:0032259">
    <property type="term" value="P:methylation"/>
    <property type="evidence" value="ECO:0007669"/>
    <property type="project" value="UniProtKB-KW"/>
</dbReference>
<evidence type="ECO:0000256" key="1">
    <source>
        <dbReference type="ARBA" id="ARBA00004496"/>
    </source>
</evidence>
<sequence>MTPKDLVEKLRAAGDLPPGLDVFLRRVPRARFIPDQMWVSVDGEWRAIDRSTDPELWEGYVYDDVVIATQFDDGATLWPAIGKRPTCSASQPSVVVGMLAELDVQPGDIVLEIGTGTGFNAALLAELVGPRGRVISVEIDQVLAATARSRLSRVGYGDPNVTVVWADGTLGDPYALPEAQFDRVIATAAVQLGRLPRPWIQQSRPGAVMVVPMRTDFASGPLVRWEVGKDGTAEGRACPMGVGFMELRSHRVPMTEAEDDIQWDDPRASVSRTALNPRRIFDSPHSRFAVGVAMPGCQYGLEDPEPGEEEGLVWLRDTISDSWACIARHGETRVVRQYGPRSLWDDAERAYRWFLDQDRPSVLDYRFTVTPQRQSILLSS</sequence>
<protein>
    <recommendedName>
        <fullName evidence="4">Protein-L-isoaspartate O-methyltransferase</fullName>
        <ecNumber evidence="3">2.1.1.77</ecNumber>
    </recommendedName>
    <alternativeName>
        <fullName evidence="11">L-isoaspartyl protein carboxyl methyltransferase</fullName>
    </alternativeName>
    <alternativeName>
        <fullName evidence="9">Protein L-isoaspartyl methyltransferase</fullName>
    </alternativeName>
    <alternativeName>
        <fullName evidence="10">Protein-beta-aspartate methyltransferase</fullName>
    </alternativeName>
</protein>
<dbReference type="PANTHER" id="PTHR11579">
    <property type="entry name" value="PROTEIN-L-ISOASPARTATE O-METHYLTRANSFERASE"/>
    <property type="match status" value="1"/>
</dbReference>
<evidence type="ECO:0000256" key="5">
    <source>
        <dbReference type="ARBA" id="ARBA00022490"/>
    </source>
</evidence>
<evidence type="ECO:0000313" key="13">
    <source>
        <dbReference type="Proteomes" id="UP001163203"/>
    </source>
</evidence>
<keyword evidence="5" id="KW-0963">Cytoplasm</keyword>
<keyword evidence="7" id="KW-0808">Transferase</keyword>
<comment type="similarity">
    <text evidence="2">Belongs to the methyltransferase superfamily. L-isoaspartyl/D-aspartyl protein methyltransferase family.</text>
</comment>
<dbReference type="EC" id="2.1.1.77" evidence="3"/>
<dbReference type="CDD" id="cd02440">
    <property type="entry name" value="AdoMet_MTases"/>
    <property type="match status" value="1"/>
</dbReference>
<proteinExistence type="inferred from homology"/>
<dbReference type="RefSeq" id="WP_268757293.1">
    <property type="nucleotide sequence ID" value="NZ_CP113836.1"/>
</dbReference>
<name>A0ABY7B4C1_9PSEU</name>
<evidence type="ECO:0000256" key="4">
    <source>
        <dbReference type="ARBA" id="ARBA00013346"/>
    </source>
</evidence>
<reference evidence="12" key="1">
    <citation type="submission" date="2022-11" db="EMBL/GenBank/DDBJ databases">
        <authorList>
            <person name="Mo P."/>
        </authorList>
    </citation>
    <scope>NUCLEOTIDE SEQUENCE</scope>
    <source>
        <strain evidence="12">HUAS 11-8</strain>
    </source>
</reference>
<comment type="subcellular location">
    <subcellularLocation>
        <location evidence="1">Cytoplasm</location>
    </subcellularLocation>
</comment>
<evidence type="ECO:0000256" key="9">
    <source>
        <dbReference type="ARBA" id="ARBA00030757"/>
    </source>
</evidence>